<feature type="domain" description="Ion transport" evidence="13">
    <location>
        <begin position="81"/>
        <end position="308"/>
    </location>
</feature>
<sequence length="592" mass="68717">MNTEQKPSQIFSPKEESVAQNQKLRPNTQKDRIRKFRTEDFSLKKKLQNQTFYGKFKVICKGMQQYIYVLLEDPNSSAIAYIIQFLLLTSILLSCVAIIVDSLMENENNYEYDNISFYLEYYLFIFFGSEYFLRMFSSTAFDQSFTRFILSPLNIIDLFAITPFLFNLIFEGANLSGLRVIRIIRFMRVFRLFKLSRFIKDMLMIADTVRNSVKDILILITMFLFLVLFFSIIVYYLEYNENIQIDDEQKIQSISEAIWWCIATMTTVGYGDKLPLSLSGKFIACIAAFFGITSVSLPVAVMGMNLTQTLRISEENNEILKIKEQFAIEDSNQNLQDQQTLNLKELKFMERRLEQLLDNNQKVMEFVAQSQDLFDEVTQDLMSLYSALTEQLDLHIETKIKNLKAKHRIMKMEKNLNQKKSIELSQVVKAFKEKQQIISQQSILMCEESQADLFSIASRQSKSFILKKSEKLRSKNNKGSYMCIINNNNNNNNNIHNSVHNPFKTQTDIIDIPDPHNNSIIYAQISSKNSAIQNDILQNLRGNAEFKLNLEDSSGNIDEDSNNNDNDLDSKMQSLSNIQDVRLKNSIKNNIK</sequence>
<dbReference type="FunFam" id="1.10.287.70:FF:000097">
    <property type="entry name" value="Potassium voltage-gated channel subfamily G member 3"/>
    <property type="match status" value="1"/>
</dbReference>
<keyword evidence="5" id="KW-0631">Potassium channel</keyword>
<keyword evidence="15" id="KW-1185">Reference proteome</keyword>
<proteinExistence type="predicted"/>
<evidence type="ECO:0000313" key="15">
    <source>
        <dbReference type="Proteomes" id="UP000689195"/>
    </source>
</evidence>
<evidence type="ECO:0000256" key="6">
    <source>
        <dbReference type="ARBA" id="ARBA00022958"/>
    </source>
</evidence>
<accession>A0A8S1S568</accession>
<dbReference type="GO" id="GO:0005249">
    <property type="term" value="F:voltage-gated potassium channel activity"/>
    <property type="evidence" value="ECO:0007669"/>
    <property type="project" value="InterPro"/>
</dbReference>
<feature type="compositionally biased region" description="Polar residues" evidence="11">
    <location>
        <begin position="1"/>
        <end position="11"/>
    </location>
</feature>
<comment type="subcellular location">
    <subcellularLocation>
        <location evidence="1">Membrane</location>
        <topology evidence="1">Multi-pass membrane protein</topology>
    </subcellularLocation>
</comment>
<feature type="transmembrane region" description="Helical" evidence="12">
    <location>
        <begin position="145"/>
        <end position="170"/>
    </location>
</feature>
<protein>
    <recommendedName>
        <fullName evidence="13">Ion transport domain-containing protein</fullName>
    </recommendedName>
</protein>
<dbReference type="EMBL" id="CAJJDO010000003">
    <property type="protein sequence ID" value="CAD8134713.1"/>
    <property type="molecule type" value="Genomic_DNA"/>
</dbReference>
<dbReference type="PANTHER" id="PTHR11537:SF254">
    <property type="entry name" value="POTASSIUM VOLTAGE-GATED CHANNEL PROTEIN SHAB"/>
    <property type="match status" value="1"/>
</dbReference>
<dbReference type="GO" id="GO:0008076">
    <property type="term" value="C:voltage-gated potassium channel complex"/>
    <property type="evidence" value="ECO:0007669"/>
    <property type="project" value="InterPro"/>
</dbReference>
<feature type="transmembrane region" description="Helical" evidence="12">
    <location>
        <begin position="78"/>
        <end position="100"/>
    </location>
</feature>
<feature type="transmembrane region" description="Helical" evidence="12">
    <location>
        <begin position="216"/>
        <end position="237"/>
    </location>
</feature>
<feature type="transmembrane region" description="Helical" evidence="12">
    <location>
        <begin position="282"/>
        <end position="304"/>
    </location>
</feature>
<evidence type="ECO:0000256" key="10">
    <source>
        <dbReference type="ARBA" id="ARBA00023303"/>
    </source>
</evidence>
<reference evidence="14" key="1">
    <citation type="submission" date="2021-01" db="EMBL/GenBank/DDBJ databases">
        <authorList>
            <consortium name="Genoscope - CEA"/>
            <person name="William W."/>
        </authorList>
    </citation>
    <scope>NUCLEOTIDE SEQUENCE</scope>
</reference>
<feature type="transmembrane region" description="Helical" evidence="12">
    <location>
        <begin position="115"/>
        <end position="133"/>
    </location>
</feature>
<keyword evidence="10" id="KW-0407">Ion channel</keyword>
<keyword evidence="4 12" id="KW-0812">Transmembrane</keyword>
<dbReference type="Pfam" id="PF00520">
    <property type="entry name" value="Ion_trans"/>
    <property type="match status" value="1"/>
</dbReference>
<gene>
    <name evidence="14" type="ORF">PPENT_87.1.T0030456</name>
</gene>
<evidence type="ECO:0000259" key="13">
    <source>
        <dbReference type="Pfam" id="PF00520"/>
    </source>
</evidence>
<name>A0A8S1S568_9CILI</name>
<evidence type="ECO:0000256" key="11">
    <source>
        <dbReference type="SAM" id="MobiDB-lite"/>
    </source>
</evidence>
<comment type="caution">
    <text evidence="14">The sequence shown here is derived from an EMBL/GenBank/DDBJ whole genome shotgun (WGS) entry which is preliminary data.</text>
</comment>
<keyword evidence="9 12" id="KW-0472">Membrane</keyword>
<keyword evidence="3" id="KW-0633">Potassium transport</keyword>
<dbReference type="OrthoDB" id="415460at2759"/>
<dbReference type="GO" id="GO:0001508">
    <property type="term" value="P:action potential"/>
    <property type="evidence" value="ECO:0007669"/>
    <property type="project" value="TreeGrafter"/>
</dbReference>
<evidence type="ECO:0000256" key="5">
    <source>
        <dbReference type="ARBA" id="ARBA00022826"/>
    </source>
</evidence>
<evidence type="ECO:0000256" key="7">
    <source>
        <dbReference type="ARBA" id="ARBA00022989"/>
    </source>
</evidence>
<evidence type="ECO:0000256" key="12">
    <source>
        <dbReference type="SAM" id="Phobius"/>
    </source>
</evidence>
<evidence type="ECO:0000256" key="9">
    <source>
        <dbReference type="ARBA" id="ARBA00023136"/>
    </source>
</evidence>
<dbReference type="InterPro" id="IPR005821">
    <property type="entry name" value="Ion_trans_dom"/>
</dbReference>
<dbReference type="PANTHER" id="PTHR11537">
    <property type="entry name" value="VOLTAGE-GATED POTASSIUM CHANNEL"/>
    <property type="match status" value="1"/>
</dbReference>
<keyword evidence="6" id="KW-0630">Potassium</keyword>
<keyword evidence="7 12" id="KW-1133">Transmembrane helix</keyword>
<feature type="region of interest" description="Disordered" evidence="11">
    <location>
        <begin position="552"/>
        <end position="576"/>
    </location>
</feature>
<dbReference type="Proteomes" id="UP000689195">
    <property type="component" value="Unassembled WGS sequence"/>
</dbReference>
<organism evidence="14 15">
    <name type="scientific">Paramecium pentaurelia</name>
    <dbReference type="NCBI Taxonomy" id="43138"/>
    <lineage>
        <taxon>Eukaryota</taxon>
        <taxon>Sar</taxon>
        <taxon>Alveolata</taxon>
        <taxon>Ciliophora</taxon>
        <taxon>Intramacronucleata</taxon>
        <taxon>Oligohymenophorea</taxon>
        <taxon>Peniculida</taxon>
        <taxon>Parameciidae</taxon>
        <taxon>Paramecium</taxon>
    </lineage>
</organism>
<evidence type="ECO:0000256" key="2">
    <source>
        <dbReference type="ARBA" id="ARBA00022448"/>
    </source>
</evidence>
<keyword evidence="2" id="KW-0813">Transport</keyword>
<evidence type="ECO:0000256" key="8">
    <source>
        <dbReference type="ARBA" id="ARBA00023065"/>
    </source>
</evidence>
<keyword evidence="8" id="KW-0406">Ion transport</keyword>
<evidence type="ECO:0000313" key="14">
    <source>
        <dbReference type="EMBL" id="CAD8134713.1"/>
    </source>
</evidence>
<dbReference type="InterPro" id="IPR028325">
    <property type="entry name" value="VG_K_chnl"/>
</dbReference>
<feature type="region of interest" description="Disordered" evidence="11">
    <location>
        <begin position="1"/>
        <end position="26"/>
    </location>
</feature>
<dbReference type="AlphaFoldDB" id="A0A8S1S568"/>
<dbReference type="FunFam" id="1.20.120.350:FF:000091">
    <property type="entry name" value="Predicted protein"/>
    <property type="match status" value="1"/>
</dbReference>
<evidence type="ECO:0000256" key="3">
    <source>
        <dbReference type="ARBA" id="ARBA00022538"/>
    </source>
</evidence>
<evidence type="ECO:0000256" key="4">
    <source>
        <dbReference type="ARBA" id="ARBA00022692"/>
    </source>
</evidence>
<evidence type="ECO:0000256" key="1">
    <source>
        <dbReference type="ARBA" id="ARBA00004141"/>
    </source>
</evidence>